<dbReference type="Proteomes" id="UP000695022">
    <property type="component" value="Unplaced"/>
</dbReference>
<proteinExistence type="predicted"/>
<name>A0ABM1EIW3_PRICU</name>
<dbReference type="GeneID" id="106812705"/>
<dbReference type="PANTHER" id="PTHR46880:SF9">
    <property type="entry name" value="ZINC FINGER PROTEIN 862"/>
    <property type="match status" value="1"/>
</dbReference>
<protein>
    <submittedName>
        <fullName evidence="4">Uncharacterized protein LOC106812705</fullName>
    </submittedName>
</protein>
<dbReference type="PANTHER" id="PTHR46880">
    <property type="entry name" value="RAS-ASSOCIATING DOMAIN-CONTAINING PROTEIN"/>
    <property type="match status" value="1"/>
</dbReference>
<evidence type="ECO:0000259" key="2">
    <source>
        <dbReference type="Pfam" id="PF05699"/>
    </source>
</evidence>
<dbReference type="Pfam" id="PF05699">
    <property type="entry name" value="Dimer_Tnp_hAT"/>
    <property type="match status" value="1"/>
</dbReference>
<keyword evidence="3" id="KW-1185">Reference proteome</keyword>
<evidence type="ECO:0000313" key="4">
    <source>
        <dbReference type="RefSeq" id="XP_014672134.1"/>
    </source>
</evidence>
<accession>A0ABM1EIW3</accession>
<sequence length="299" mass="33625">MFFLWDVVNCLSTVSEAFQQRDVTIADVYQELEAAKCILEKYKARDGPKLKMVIGLDEYNDKGQVLKGQSTSFTSYRKRLIDGLLKSLGSQFEVDENLMKAATIVKLELWPQLLSEDQDFGDDKVAVLLGKLAPALDAAGMDSNQIEPEFTRLKCLLYQSYPDIKSLSWETINRGMVAKCPNILALIDLVLTFPAGSVEAERGFSQMGIVKNDWRSCLLDSNLSDLLMVLLETPEVGEFDPSEAIHLWNSAGSRARRPNYMEDAGDVEEEEEEDFVPDEELQQLEDKANDDLAFSMPDD</sequence>
<dbReference type="InterPro" id="IPR008906">
    <property type="entry name" value="HATC_C_dom"/>
</dbReference>
<feature type="compositionally biased region" description="Acidic residues" evidence="1">
    <location>
        <begin position="263"/>
        <end position="283"/>
    </location>
</feature>
<evidence type="ECO:0000256" key="1">
    <source>
        <dbReference type="SAM" id="MobiDB-lite"/>
    </source>
</evidence>
<dbReference type="RefSeq" id="XP_014672134.1">
    <property type="nucleotide sequence ID" value="XM_014816648.1"/>
</dbReference>
<feature type="region of interest" description="Disordered" evidence="1">
    <location>
        <begin position="256"/>
        <end position="299"/>
    </location>
</feature>
<feature type="domain" description="HAT C-terminal dimerisation" evidence="2">
    <location>
        <begin position="163"/>
        <end position="228"/>
    </location>
</feature>
<reference evidence="4" key="1">
    <citation type="submission" date="2025-08" db="UniProtKB">
        <authorList>
            <consortium name="RefSeq"/>
        </authorList>
    </citation>
    <scope>IDENTIFICATION</scope>
</reference>
<organism evidence="3 4">
    <name type="scientific">Priapulus caudatus</name>
    <name type="common">Priapulid worm</name>
    <dbReference type="NCBI Taxonomy" id="37621"/>
    <lineage>
        <taxon>Eukaryota</taxon>
        <taxon>Metazoa</taxon>
        <taxon>Ecdysozoa</taxon>
        <taxon>Scalidophora</taxon>
        <taxon>Priapulida</taxon>
        <taxon>Priapulimorpha</taxon>
        <taxon>Priapulimorphida</taxon>
        <taxon>Priapulidae</taxon>
        <taxon>Priapulus</taxon>
    </lineage>
</organism>
<evidence type="ECO:0000313" key="3">
    <source>
        <dbReference type="Proteomes" id="UP000695022"/>
    </source>
</evidence>
<gene>
    <name evidence="4" type="primary">LOC106812705</name>
</gene>